<accession>A0A1C4EWW4</accession>
<dbReference type="AlphaFoldDB" id="A0A1C4EWW4"/>
<dbReference type="EMBL" id="FMAR01000010">
    <property type="protein sequence ID" value="SCC48033.1"/>
    <property type="molecule type" value="Genomic_DNA"/>
</dbReference>
<protein>
    <submittedName>
        <fullName evidence="2">Uncharacterized protein</fullName>
    </submittedName>
</protein>
<sequence length="160" mass="18366">MLHQITWVQFIGIYVLCYIILLLVVFGRKLPVLFKEKPGAVPDKQPRRIWTPSVSKEPVDAVEAPSSKKIPMAPLAVAMTENEMYDSTSLLMDELDDLFNACFQEEWDQHHLLQQLHRKLQSYLALQSTKMYGSVNAYIQHQSYAICAVELTAQEVANLW</sequence>
<keyword evidence="3" id="KW-1185">Reference proteome</keyword>
<name>A0A1C4EWW4_9BACT</name>
<reference evidence="2 3" key="1">
    <citation type="submission" date="2016-08" db="EMBL/GenBank/DDBJ databases">
        <authorList>
            <person name="Seilhamer J.J."/>
        </authorList>
    </citation>
    <scope>NUCLEOTIDE SEQUENCE [LARGE SCALE GENOMIC DNA]</scope>
    <source>
        <strain evidence="2 3">A37T2</strain>
    </source>
</reference>
<keyword evidence="1" id="KW-1133">Transmembrane helix</keyword>
<dbReference type="STRING" id="1335309.GA0116948_11069"/>
<evidence type="ECO:0000313" key="2">
    <source>
        <dbReference type="EMBL" id="SCC48033.1"/>
    </source>
</evidence>
<keyword evidence="1" id="KW-0472">Membrane</keyword>
<keyword evidence="1" id="KW-0812">Transmembrane</keyword>
<evidence type="ECO:0000256" key="1">
    <source>
        <dbReference type="SAM" id="Phobius"/>
    </source>
</evidence>
<gene>
    <name evidence="2" type="ORF">GA0116948_11069</name>
</gene>
<proteinExistence type="predicted"/>
<organism evidence="2 3">
    <name type="scientific">Chitinophaga costaii</name>
    <dbReference type="NCBI Taxonomy" id="1335309"/>
    <lineage>
        <taxon>Bacteria</taxon>
        <taxon>Pseudomonadati</taxon>
        <taxon>Bacteroidota</taxon>
        <taxon>Chitinophagia</taxon>
        <taxon>Chitinophagales</taxon>
        <taxon>Chitinophagaceae</taxon>
        <taxon>Chitinophaga</taxon>
    </lineage>
</organism>
<evidence type="ECO:0000313" key="3">
    <source>
        <dbReference type="Proteomes" id="UP000242818"/>
    </source>
</evidence>
<dbReference type="Proteomes" id="UP000242818">
    <property type="component" value="Unassembled WGS sequence"/>
</dbReference>
<feature type="transmembrane region" description="Helical" evidence="1">
    <location>
        <begin position="6"/>
        <end position="27"/>
    </location>
</feature>